<dbReference type="EMBL" id="BK032793">
    <property type="protein sequence ID" value="DAF60685.1"/>
    <property type="molecule type" value="Genomic_DNA"/>
</dbReference>
<sequence length="31" mass="3671">MDTFVQYFVLPRILLNTIDNNLICLQVLVDF</sequence>
<name>A0A8S5TBJ1_9CAUD</name>
<organism evidence="1">
    <name type="scientific">Siphoviridae sp. ctngK14</name>
    <dbReference type="NCBI Taxonomy" id="2827940"/>
    <lineage>
        <taxon>Viruses</taxon>
        <taxon>Duplodnaviria</taxon>
        <taxon>Heunggongvirae</taxon>
        <taxon>Uroviricota</taxon>
        <taxon>Caudoviricetes</taxon>
    </lineage>
</organism>
<accession>A0A8S5TBJ1</accession>
<evidence type="ECO:0000313" key="1">
    <source>
        <dbReference type="EMBL" id="DAF60685.1"/>
    </source>
</evidence>
<protein>
    <submittedName>
        <fullName evidence="1">Uncharacterized protein</fullName>
    </submittedName>
</protein>
<reference evidence="1" key="1">
    <citation type="journal article" date="2021" name="Proc. Natl. Acad. Sci. U.S.A.">
        <title>A Catalog of Tens of Thousands of Viruses from Human Metagenomes Reveals Hidden Associations with Chronic Diseases.</title>
        <authorList>
            <person name="Tisza M.J."/>
            <person name="Buck C.B."/>
        </authorList>
    </citation>
    <scope>NUCLEOTIDE SEQUENCE</scope>
    <source>
        <strain evidence="1">CtngK14</strain>
    </source>
</reference>
<proteinExistence type="predicted"/>